<evidence type="ECO:0000313" key="2">
    <source>
        <dbReference type="Proteomes" id="UP000694941"/>
    </source>
</evidence>
<dbReference type="PROSITE" id="PS51257">
    <property type="entry name" value="PROKAR_LIPOPROTEIN"/>
    <property type="match status" value="1"/>
</dbReference>
<organism evidence="2 4">
    <name type="scientific">Limulus polyphemus</name>
    <name type="common">Atlantic horseshoe crab</name>
    <dbReference type="NCBI Taxonomy" id="6850"/>
    <lineage>
        <taxon>Eukaryota</taxon>
        <taxon>Metazoa</taxon>
        <taxon>Ecdysozoa</taxon>
        <taxon>Arthropoda</taxon>
        <taxon>Chelicerata</taxon>
        <taxon>Merostomata</taxon>
        <taxon>Xiphosura</taxon>
        <taxon>Limulidae</taxon>
        <taxon>Limulus</taxon>
    </lineage>
</organism>
<evidence type="ECO:0000313" key="3">
    <source>
        <dbReference type="RefSeq" id="XP_013775906.1"/>
    </source>
</evidence>
<sequence length="253" mass="27948">MREVHVPWYYRLTLLSSFGLTSCALPEILFTVLIVLQDGQLVVDKFLRLWDLQCLFSLIAGAIGIAIFWGVNPSRRTQRDNYAVVTLCLVFSIISAMITAILILLHIIMMHHLPDGGAKLLKTDESLEHHEDFPGLLVLILTDLVAFICAVGNCAGTTAYLRETRAMRKDSIRTVIYQLQMNFSNGSTRCETLDKTEGAEEKIKKGVDTPEGAISPVPTAEAESMKVVRLSPSLGTVYSLPPGSLILVEKDVD</sequence>
<evidence type="ECO:0000256" key="1">
    <source>
        <dbReference type="SAM" id="Phobius"/>
    </source>
</evidence>
<evidence type="ECO:0000313" key="4">
    <source>
        <dbReference type="RefSeq" id="XP_022243205.1"/>
    </source>
</evidence>
<keyword evidence="1" id="KW-1133">Transmembrane helix</keyword>
<dbReference type="GeneID" id="106460717"/>
<protein>
    <submittedName>
        <fullName evidence="3 4">Uncharacterized protein LOC106460717 isoform X1</fullName>
    </submittedName>
</protein>
<proteinExistence type="predicted"/>
<reference evidence="3 4" key="1">
    <citation type="submission" date="2025-05" db="UniProtKB">
        <authorList>
            <consortium name="RefSeq"/>
        </authorList>
    </citation>
    <scope>IDENTIFICATION</scope>
    <source>
        <tissue evidence="3 4">Muscle</tissue>
    </source>
</reference>
<keyword evidence="2" id="KW-1185">Reference proteome</keyword>
<keyword evidence="1" id="KW-0812">Transmembrane</keyword>
<feature type="transmembrane region" description="Helical" evidence="1">
    <location>
        <begin position="12"/>
        <end position="37"/>
    </location>
</feature>
<gene>
    <name evidence="3 4" type="primary">LOC106460717</name>
</gene>
<keyword evidence="1" id="KW-0472">Membrane</keyword>
<feature type="transmembrane region" description="Helical" evidence="1">
    <location>
        <begin position="49"/>
        <end position="71"/>
    </location>
</feature>
<dbReference type="Proteomes" id="UP000694941">
    <property type="component" value="Unplaced"/>
</dbReference>
<feature type="transmembrane region" description="Helical" evidence="1">
    <location>
        <begin position="83"/>
        <end position="113"/>
    </location>
</feature>
<dbReference type="RefSeq" id="XP_022243205.1">
    <property type="nucleotide sequence ID" value="XM_022387497.1"/>
</dbReference>
<accession>A0ABM1SHV0</accession>
<feature type="transmembrane region" description="Helical" evidence="1">
    <location>
        <begin position="133"/>
        <end position="161"/>
    </location>
</feature>
<name>A0ABM1SHV0_LIMPO</name>
<dbReference type="RefSeq" id="XP_013775906.1">
    <property type="nucleotide sequence ID" value="XM_013920452.2"/>
</dbReference>